<dbReference type="EMBL" id="BX284604">
    <property type="protein sequence ID" value="CAB03358.1"/>
    <property type="molecule type" value="Genomic_DNA"/>
</dbReference>
<dbReference type="AlphaFoldDB" id="Q94050"/>
<dbReference type="FunCoup" id="Q94050">
    <property type="interactions" value="361"/>
</dbReference>
<evidence type="ECO:0000313" key="4">
    <source>
        <dbReference type="WormBase" id="T13F2.7"/>
    </source>
</evidence>
<feature type="compositionally biased region" description="Basic residues" evidence="1">
    <location>
        <begin position="582"/>
        <end position="596"/>
    </location>
</feature>
<keyword evidence="5" id="KW-1267">Proteomics identification</keyword>
<dbReference type="OMA" id="WKLCDEV"/>
<proteinExistence type="evidence at protein level"/>
<protein>
    <submittedName>
        <fullName evidence="2">Small Nuclear RNA (snRNA) Associated protein</fullName>
    </submittedName>
</protein>
<dbReference type="STRING" id="6239.T13F2.7.1"/>
<name>Q94050_CAEEL</name>
<evidence type="ECO:0000313" key="2">
    <source>
        <dbReference type="EMBL" id="CAB03358.1"/>
    </source>
</evidence>
<dbReference type="PeptideAtlas" id="Q94050"/>
<dbReference type="OrthoDB" id="5869979at2759"/>
<gene>
    <name evidence="2 4" type="primary">sna-2</name>
    <name evidence="2" type="ORF">CELE_T13F2.7</name>
    <name evidence="4" type="ORF">T13F2.7</name>
</gene>
<evidence type="ECO:0007829" key="5">
    <source>
        <dbReference type="PeptideAtlas" id="Q94050"/>
    </source>
</evidence>
<dbReference type="UCSC" id="T13F2.7">
    <property type="organism name" value="c. elegans"/>
</dbReference>
<feature type="region of interest" description="Disordered" evidence="1">
    <location>
        <begin position="538"/>
        <end position="607"/>
    </location>
</feature>
<feature type="compositionally biased region" description="Low complexity" evidence="1">
    <location>
        <begin position="560"/>
        <end position="570"/>
    </location>
</feature>
<dbReference type="InParanoid" id="Q94050"/>
<dbReference type="eggNOG" id="ENOG502SGAF">
    <property type="taxonomic scope" value="Eukaryota"/>
</dbReference>
<dbReference type="PIR" id="T24881">
    <property type="entry name" value="T24881"/>
</dbReference>
<dbReference type="GeneID" id="177816"/>
<reference evidence="2 3" key="1">
    <citation type="journal article" date="1998" name="Science">
        <title>Genome sequence of the nematode C. elegans: a platform for investigating biology.</title>
        <authorList>
            <consortium name="The C. elegans sequencing consortium"/>
            <person name="Sulson J.E."/>
            <person name="Waterston R."/>
        </authorList>
    </citation>
    <scope>NUCLEOTIDE SEQUENCE [LARGE SCALE GENOMIC DNA]</scope>
    <source>
        <strain evidence="2 3">Bristol N2</strain>
    </source>
</reference>
<dbReference type="HOGENOM" id="CLU_404522_0_0_1"/>
<dbReference type="RefSeq" id="NP_501744.1">
    <property type="nucleotide sequence ID" value="NM_069343.7"/>
</dbReference>
<organism evidence="2 3">
    <name type="scientific">Caenorhabditis elegans</name>
    <dbReference type="NCBI Taxonomy" id="6239"/>
    <lineage>
        <taxon>Eukaryota</taxon>
        <taxon>Metazoa</taxon>
        <taxon>Ecdysozoa</taxon>
        <taxon>Nematoda</taxon>
        <taxon>Chromadorea</taxon>
        <taxon>Rhabditida</taxon>
        <taxon>Rhabditina</taxon>
        <taxon>Rhabditomorpha</taxon>
        <taxon>Rhabditoidea</taxon>
        <taxon>Rhabditidae</taxon>
        <taxon>Peloderinae</taxon>
        <taxon>Caenorhabditis</taxon>
    </lineage>
</organism>
<sequence length="663" mass="74761">MIELNPVKEYENVDTQSDAFDSVENVAEDKINDKSLRTIVVQNLKHPGGWLRNRQFQMLLNRCVIFDVSFSRPEDTDEKQIKYGKVEFVFSTVAGAREAYSTIQKMIIDGIRPEALVDPQFFSVETFQSSRQFFDISNDTRLVFLLDAPKSIDDHMISYFFEGKTPIHFQTLPMPSSNGLFQVEVLLSDKETAEKVLAGPSKFSMSDEDNECTVTLLSPREYSLYSKMDDIQQSTSAKKPLKQSYISENVGQTLAPEIDEDVISNRLLEIIDERKLNFAEINEKNELYELCDTVSSEYNGVPDSILKPAMGSVLQKHLNRTEMHWMREHLEGLLRVWKIEILNEQTYERPSFVPMETVAYQPVVEEQKTESTSKGAEKRQRAARKQMGVAAFLNANRDRLIVETGDVDMDSDDDGNVTIGGEALSFDSWARITKTKASGVVRANDDGSKKIGNGGLSKKQMRQARIVEGMSQEEWKKWRNEKSSNRKADIKQRIMARGAIIDEGEIDNETAVNGNSEVAIETVEPSPTLAAVKRILDEGEIDSDEEKQQASKSKKKKPATSDSSDSTSSSSEEDFDGPVDARKRRKLRRKKDRKNPRTTTASSLLDPTFRQMFENRKTILAQMTPAHKSAFVSALTQIVNNNPSGVSQAKASQVINTMMSGFK</sequence>
<dbReference type="AGR" id="WB:WBGene00011747"/>
<evidence type="ECO:0000256" key="1">
    <source>
        <dbReference type="SAM" id="MobiDB-lite"/>
    </source>
</evidence>
<keyword evidence="3" id="KW-1185">Reference proteome</keyword>
<dbReference type="PaxDb" id="6239-T13F2.7"/>
<dbReference type="Proteomes" id="UP000001940">
    <property type="component" value="Chromosome IV"/>
</dbReference>
<dbReference type="IntAct" id="Q94050">
    <property type="interactions" value="1"/>
</dbReference>
<evidence type="ECO:0000313" key="3">
    <source>
        <dbReference type="Proteomes" id="UP000001940"/>
    </source>
</evidence>
<accession>Q94050</accession>
<dbReference type="CTD" id="177816"/>
<dbReference type="WormBase" id="T13F2.7">
    <property type="protein sequence ID" value="CE13631"/>
    <property type="gene ID" value="WBGene00011747"/>
    <property type="gene designation" value="sna-2"/>
</dbReference>
<dbReference type="Bgee" id="WBGene00011747">
    <property type="expression patterns" value="Expressed in germ line (C elegans) and 4 other cell types or tissues"/>
</dbReference>
<dbReference type="KEGG" id="cel:CELE_T13F2.7"/>